<organism evidence="6 7">
    <name type="scientific">Spodoptera exigua</name>
    <name type="common">Beet armyworm</name>
    <name type="synonym">Noctua fulgens</name>
    <dbReference type="NCBI Taxonomy" id="7107"/>
    <lineage>
        <taxon>Eukaryota</taxon>
        <taxon>Metazoa</taxon>
        <taxon>Ecdysozoa</taxon>
        <taxon>Arthropoda</taxon>
        <taxon>Hexapoda</taxon>
        <taxon>Insecta</taxon>
        <taxon>Pterygota</taxon>
        <taxon>Neoptera</taxon>
        <taxon>Endopterygota</taxon>
        <taxon>Lepidoptera</taxon>
        <taxon>Glossata</taxon>
        <taxon>Ditrysia</taxon>
        <taxon>Noctuoidea</taxon>
        <taxon>Noctuidae</taxon>
        <taxon>Amphipyrinae</taxon>
        <taxon>Spodoptera</taxon>
    </lineage>
</organism>
<feature type="disulfide bond" evidence="2">
    <location>
        <begin position="105"/>
        <end position="114"/>
    </location>
</feature>
<keyword evidence="4" id="KW-0812">Transmembrane</keyword>
<dbReference type="PROSITE" id="PS01187">
    <property type="entry name" value="EGF_CA"/>
    <property type="match status" value="1"/>
</dbReference>
<dbReference type="InterPro" id="IPR001881">
    <property type="entry name" value="EGF-like_Ca-bd_dom"/>
</dbReference>
<comment type="caution">
    <text evidence="6">The sequence shown here is derived from an EMBL/GenBank/DDBJ whole genome shotgun (WGS) entry which is preliminary data.</text>
</comment>
<dbReference type="Gene3D" id="2.10.25.10">
    <property type="entry name" value="Laminin"/>
    <property type="match status" value="1"/>
</dbReference>
<keyword evidence="1 2" id="KW-1015">Disulfide bond</keyword>
<dbReference type="SUPFAM" id="SSF57196">
    <property type="entry name" value="EGF/Laminin"/>
    <property type="match status" value="1"/>
</dbReference>
<evidence type="ECO:0000256" key="1">
    <source>
        <dbReference type="ARBA" id="ARBA00023157"/>
    </source>
</evidence>
<dbReference type="CDD" id="cd00054">
    <property type="entry name" value="EGF_CA"/>
    <property type="match status" value="1"/>
</dbReference>
<evidence type="ECO:0000256" key="2">
    <source>
        <dbReference type="PROSITE-ProRule" id="PRU00076"/>
    </source>
</evidence>
<keyword evidence="4" id="KW-1133">Transmembrane helix</keyword>
<feature type="compositionally biased region" description="Basic residues" evidence="3">
    <location>
        <begin position="28"/>
        <end position="38"/>
    </location>
</feature>
<evidence type="ECO:0000313" key="6">
    <source>
        <dbReference type="EMBL" id="KAH9629879.1"/>
    </source>
</evidence>
<keyword evidence="4" id="KW-0472">Membrane</keyword>
<reference evidence="6" key="1">
    <citation type="journal article" date="2021" name="G3 (Bethesda)">
        <title>Genome and transcriptome analysis of the beet armyworm Spodoptera exigua reveals targets for pest control. .</title>
        <authorList>
            <person name="Simon S."/>
            <person name="Breeschoten T."/>
            <person name="Jansen H.J."/>
            <person name="Dirks R.P."/>
            <person name="Schranz M.E."/>
            <person name="Ros V.I.D."/>
        </authorList>
    </citation>
    <scope>NUCLEOTIDE SEQUENCE</scope>
    <source>
        <strain evidence="6">TB_SE_WUR_2020</strain>
    </source>
</reference>
<dbReference type="SMART" id="SM00179">
    <property type="entry name" value="EGF_CA"/>
    <property type="match status" value="1"/>
</dbReference>
<gene>
    <name evidence="6" type="ORF">HF086_013414</name>
</gene>
<sequence length="159" mass="17197">MPQSAPTLGTGEAIPADDIPLPQQPVRRPVHHHQHAQPHRPQQGFRRPQPTVRIDTCIVGDDSTCDQTQNEKCRTEADVDECSSSDLNDCHQFATCTNTWGGFNCSSGYYGSTCEVDGEVVGVAVGASLLAALVIAITLAALMSWSNCHVEKLHCHMTT</sequence>
<dbReference type="Proteomes" id="UP000814243">
    <property type="component" value="Unassembled WGS sequence"/>
</dbReference>
<protein>
    <recommendedName>
        <fullName evidence="5">EGF-like domain-containing protein</fullName>
    </recommendedName>
</protein>
<dbReference type="InterPro" id="IPR018097">
    <property type="entry name" value="EGF_Ca-bd_CS"/>
</dbReference>
<evidence type="ECO:0000259" key="5">
    <source>
        <dbReference type="PROSITE" id="PS50026"/>
    </source>
</evidence>
<evidence type="ECO:0000313" key="7">
    <source>
        <dbReference type="Proteomes" id="UP000814243"/>
    </source>
</evidence>
<dbReference type="AlphaFoldDB" id="A0A922M419"/>
<dbReference type="PROSITE" id="PS50026">
    <property type="entry name" value="EGF_3"/>
    <property type="match status" value="1"/>
</dbReference>
<proteinExistence type="predicted"/>
<name>A0A922M419_SPOEX</name>
<feature type="domain" description="EGF-like" evidence="5">
    <location>
        <begin position="78"/>
        <end position="115"/>
    </location>
</feature>
<dbReference type="InterPro" id="IPR000742">
    <property type="entry name" value="EGF"/>
</dbReference>
<comment type="caution">
    <text evidence="2">Lacks conserved residue(s) required for the propagation of feature annotation.</text>
</comment>
<accession>A0A922M419</accession>
<evidence type="ECO:0000256" key="3">
    <source>
        <dbReference type="SAM" id="MobiDB-lite"/>
    </source>
</evidence>
<feature type="transmembrane region" description="Helical" evidence="4">
    <location>
        <begin position="120"/>
        <end position="142"/>
    </location>
</feature>
<evidence type="ECO:0000256" key="4">
    <source>
        <dbReference type="SAM" id="Phobius"/>
    </source>
</evidence>
<dbReference type="GO" id="GO:0005509">
    <property type="term" value="F:calcium ion binding"/>
    <property type="evidence" value="ECO:0007669"/>
    <property type="project" value="InterPro"/>
</dbReference>
<feature type="region of interest" description="Disordered" evidence="3">
    <location>
        <begin position="1"/>
        <end position="47"/>
    </location>
</feature>
<keyword evidence="2" id="KW-0245">EGF-like domain</keyword>
<dbReference type="EMBL" id="JACEFF010000848">
    <property type="protein sequence ID" value="KAH9629879.1"/>
    <property type="molecule type" value="Genomic_DNA"/>
</dbReference>